<protein>
    <submittedName>
        <fullName evidence="1">Uncharacterized protein</fullName>
    </submittedName>
</protein>
<gene>
    <name evidence="1" type="ORF">Cgig2_027894</name>
</gene>
<accession>A0A9Q1QKA6</accession>
<dbReference type="EMBL" id="JAKOGI010000070">
    <property type="protein sequence ID" value="KAJ8445813.1"/>
    <property type="molecule type" value="Genomic_DNA"/>
</dbReference>
<evidence type="ECO:0000313" key="1">
    <source>
        <dbReference type="EMBL" id="KAJ8445813.1"/>
    </source>
</evidence>
<evidence type="ECO:0000313" key="2">
    <source>
        <dbReference type="Proteomes" id="UP001153076"/>
    </source>
</evidence>
<dbReference type="OrthoDB" id="1417722at2759"/>
<organism evidence="1 2">
    <name type="scientific">Carnegiea gigantea</name>
    <dbReference type="NCBI Taxonomy" id="171969"/>
    <lineage>
        <taxon>Eukaryota</taxon>
        <taxon>Viridiplantae</taxon>
        <taxon>Streptophyta</taxon>
        <taxon>Embryophyta</taxon>
        <taxon>Tracheophyta</taxon>
        <taxon>Spermatophyta</taxon>
        <taxon>Magnoliopsida</taxon>
        <taxon>eudicotyledons</taxon>
        <taxon>Gunneridae</taxon>
        <taxon>Pentapetalae</taxon>
        <taxon>Caryophyllales</taxon>
        <taxon>Cactineae</taxon>
        <taxon>Cactaceae</taxon>
        <taxon>Cactoideae</taxon>
        <taxon>Echinocereeae</taxon>
        <taxon>Carnegiea</taxon>
    </lineage>
</organism>
<name>A0A9Q1QKA6_9CARY</name>
<proteinExistence type="predicted"/>
<sequence length="241" mass="27774">MERNLALTLVKAWVSRSKAFRLADRLVPFSIFDVALLIGLPATKERVEFDDDSLMAEYGNMVRALVQEAEQEELRRWKVGEGRMDNHVCKNFITIMVYLCKRHAGEEKLQLWLKLYTWLVLSGLFFRHSTYGVAWEMELYANDVEGMSQHGQRLCVEALQPYFVHPIQWLLPPHSGNNYEIYIFRCDSMNALLGMILTRGQPSLTLQVGLKYTMGVAIMCLKLLPESRSTRLVYNAACAFI</sequence>
<dbReference type="AlphaFoldDB" id="A0A9Q1QKA6"/>
<keyword evidence="2" id="KW-1185">Reference proteome</keyword>
<comment type="caution">
    <text evidence="1">The sequence shown here is derived from an EMBL/GenBank/DDBJ whole genome shotgun (WGS) entry which is preliminary data.</text>
</comment>
<reference evidence="1" key="1">
    <citation type="submission" date="2022-04" db="EMBL/GenBank/DDBJ databases">
        <title>Carnegiea gigantea Genome sequencing and assembly v2.</title>
        <authorList>
            <person name="Copetti D."/>
            <person name="Sanderson M.J."/>
            <person name="Burquez A."/>
            <person name="Wojciechowski M.F."/>
        </authorList>
    </citation>
    <scope>NUCLEOTIDE SEQUENCE</scope>
    <source>
        <strain evidence="1">SGP5-SGP5p</strain>
        <tissue evidence="1">Aerial part</tissue>
    </source>
</reference>
<dbReference type="Proteomes" id="UP001153076">
    <property type="component" value="Unassembled WGS sequence"/>
</dbReference>